<evidence type="ECO:0000313" key="1">
    <source>
        <dbReference type="EMBL" id="MBB5967820.1"/>
    </source>
</evidence>
<accession>A0A841DCN0</accession>
<gene>
    <name evidence="1" type="ORF">FHS22_007133</name>
</gene>
<dbReference type="RefSeq" id="WP_184948521.1">
    <property type="nucleotide sequence ID" value="NZ_BAAAWZ010000001.1"/>
</dbReference>
<reference evidence="1 2" key="1">
    <citation type="submission" date="2020-08" db="EMBL/GenBank/DDBJ databases">
        <title>Genomic Encyclopedia of Type Strains, Phase III (KMG-III): the genomes of soil and plant-associated and newly described type strains.</title>
        <authorList>
            <person name="Whitman W."/>
        </authorList>
    </citation>
    <scope>NUCLEOTIDE SEQUENCE [LARGE SCALE GENOMIC DNA]</scope>
    <source>
        <strain evidence="1 2">CECT 3303</strain>
    </source>
</reference>
<keyword evidence="2" id="KW-1185">Reference proteome</keyword>
<protein>
    <submittedName>
        <fullName evidence="1">Uncharacterized protein</fullName>
    </submittedName>
</protein>
<sequence length="134" mass="14912">MPAEILHTSPIERIVAHLVDQVRGATKAEQTSWKNSLPRLAEDLVEAGLGQVELLIESQFLDRSRTDVVLAGVDHNGRDTYVAVELKRWRSAQLCEDDPDHVRVPSLQKNPRHPLVQVRGYCHGPGVEGFCPAC</sequence>
<proteinExistence type="predicted"/>
<dbReference type="AlphaFoldDB" id="A0A841DCN0"/>
<comment type="caution">
    <text evidence="1">The sequence shown here is derived from an EMBL/GenBank/DDBJ whole genome shotgun (WGS) entry which is preliminary data.</text>
</comment>
<evidence type="ECO:0000313" key="2">
    <source>
        <dbReference type="Proteomes" id="UP000562352"/>
    </source>
</evidence>
<dbReference type="Proteomes" id="UP000562352">
    <property type="component" value="Unassembled WGS sequence"/>
</dbReference>
<organism evidence="1 2">
    <name type="scientific">Planomonospora venezuelensis</name>
    <dbReference type="NCBI Taxonomy" id="1999"/>
    <lineage>
        <taxon>Bacteria</taxon>
        <taxon>Bacillati</taxon>
        <taxon>Actinomycetota</taxon>
        <taxon>Actinomycetes</taxon>
        <taxon>Streptosporangiales</taxon>
        <taxon>Streptosporangiaceae</taxon>
        <taxon>Planomonospora</taxon>
    </lineage>
</organism>
<dbReference type="EMBL" id="JACHJJ010000039">
    <property type="protein sequence ID" value="MBB5967820.1"/>
    <property type="molecule type" value="Genomic_DNA"/>
</dbReference>
<name>A0A841DCN0_PLAVE</name>